<accession>A0AA35X1P7</accession>
<dbReference type="GO" id="GO:0008270">
    <property type="term" value="F:zinc ion binding"/>
    <property type="evidence" value="ECO:0007669"/>
    <property type="project" value="UniProtKB-KW"/>
</dbReference>
<dbReference type="InterPro" id="IPR000315">
    <property type="entry name" value="Znf_B-box"/>
</dbReference>
<feature type="compositionally biased region" description="Low complexity" evidence="4">
    <location>
        <begin position="443"/>
        <end position="457"/>
    </location>
</feature>
<evidence type="ECO:0000256" key="3">
    <source>
        <dbReference type="SAM" id="Coils"/>
    </source>
</evidence>
<dbReference type="PANTHER" id="PTHR25462:SF296">
    <property type="entry name" value="MEIOTIC P26, ISOFORM F"/>
    <property type="match status" value="1"/>
</dbReference>
<gene>
    <name evidence="6" type="ORF">GBAR_LOCUS19529</name>
</gene>
<reference evidence="6" key="1">
    <citation type="submission" date="2023-03" db="EMBL/GenBank/DDBJ databases">
        <authorList>
            <person name="Steffen K."/>
            <person name="Cardenas P."/>
        </authorList>
    </citation>
    <scope>NUCLEOTIDE SEQUENCE</scope>
</reference>
<evidence type="ECO:0000259" key="5">
    <source>
        <dbReference type="PROSITE" id="PS50119"/>
    </source>
</evidence>
<dbReference type="InterPro" id="IPR047153">
    <property type="entry name" value="TRIM45/56/19-like"/>
</dbReference>
<dbReference type="Gene3D" id="3.30.160.60">
    <property type="entry name" value="Classic Zinc Finger"/>
    <property type="match status" value="1"/>
</dbReference>
<comment type="caution">
    <text evidence="6">The sequence shown here is derived from an EMBL/GenBank/DDBJ whole genome shotgun (WGS) entry which is preliminary data.</text>
</comment>
<feature type="domain" description="B box-type" evidence="5">
    <location>
        <begin position="153"/>
        <end position="194"/>
    </location>
</feature>
<feature type="region of interest" description="Disordered" evidence="4">
    <location>
        <begin position="390"/>
        <end position="457"/>
    </location>
</feature>
<evidence type="ECO:0000313" key="6">
    <source>
        <dbReference type="EMBL" id="CAI8034750.1"/>
    </source>
</evidence>
<proteinExistence type="predicted"/>
<evidence type="ECO:0000256" key="2">
    <source>
        <dbReference type="PROSITE-ProRule" id="PRU00024"/>
    </source>
</evidence>
<keyword evidence="3" id="KW-0175">Coiled coil</keyword>
<sequence>MATSAAAGSSLSVCCPVCYREYSDSDTDLVPRILHCGHSFCTGNNGPHASHWAGGTPLSYVFAECLGRLLEVEGEDSDGGSRDEGYGLHLELLTNYWGRRILGSHTHHHHCPGPSEQVTCPVCKSTNHIPGGEVANLTKNFALLGVQEGVEKTTQHYCQEHEHEQRIYCQECQQLVCAYCQLYGRHKSHKCLIATEACEPAVKAVRELHAEVETQLKELEAGEAAVVASIQQLERRRERSEMRVHLHYGKFIDALQQKRASEVEKIQAWSDEQACILRAQLRSLSGARKTCRRLLEDCRRISDCDPLQALYEQEPLANRAEDVKAACKGLPHEPIVTPSLHCELLPGFAEHLQPLLSALSVKMSLDPTEHREEDEELPSAAELAGSLLHAQDTGHLPGGPGPKLDSAFPLDPSPSVATSSPPASYCTPRDYSIVSTPPYSEGAQSPASSSASDTSLADQAGGEFKDLHLRPLVPLWPYPHLLPHSHHLLPHSHQLTHEEDLTDDDQDLLLEHTVAHSSLPVPSIQHTAGSFSHVHSALEDDSHELNVSIAGQGLHISVSSSAWPSSYPSILLDSGEATTAHDSD</sequence>
<dbReference type="PANTHER" id="PTHR25462">
    <property type="entry name" value="BONUS, ISOFORM C-RELATED"/>
    <property type="match status" value="1"/>
</dbReference>
<dbReference type="CDD" id="cd19756">
    <property type="entry name" value="Bbox2"/>
    <property type="match status" value="1"/>
</dbReference>
<feature type="coiled-coil region" evidence="3">
    <location>
        <begin position="202"/>
        <end position="272"/>
    </location>
</feature>
<dbReference type="Gene3D" id="3.30.40.10">
    <property type="entry name" value="Zinc/RING finger domain, C3HC4 (zinc finger)"/>
    <property type="match status" value="1"/>
</dbReference>
<dbReference type="EMBL" id="CASHTH010002751">
    <property type="protein sequence ID" value="CAI8034750.1"/>
    <property type="molecule type" value="Genomic_DNA"/>
</dbReference>
<dbReference type="Proteomes" id="UP001174909">
    <property type="component" value="Unassembled WGS sequence"/>
</dbReference>
<protein>
    <submittedName>
        <fullName evidence="6">Tripartite motif-containing protein 3</fullName>
    </submittedName>
</protein>
<evidence type="ECO:0000256" key="4">
    <source>
        <dbReference type="SAM" id="MobiDB-lite"/>
    </source>
</evidence>
<dbReference type="SUPFAM" id="SSF57845">
    <property type="entry name" value="B-box zinc-binding domain"/>
    <property type="match status" value="1"/>
</dbReference>
<dbReference type="Pfam" id="PF00643">
    <property type="entry name" value="zf-B_box"/>
    <property type="match status" value="1"/>
</dbReference>
<name>A0AA35X1P7_GEOBA</name>
<dbReference type="AlphaFoldDB" id="A0AA35X1P7"/>
<keyword evidence="1" id="KW-0479">Metal-binding</keyword>
<keyword evidence="7" id="KW-1185">Reference proteome</keyword>
<keyword evidence="2" id="KW-0862">Zinc</keyword>
<keyword evidence="2" id="KW-0863">Zinc-finger</keyword>
<evidence type="ECO:0000256" key="1">
    <source>
        <dbReference type="ARBA" id="ARBA00022723"/>
    </source>
</evidence>
<dbReference type="InterPro" id="IPR013083">
    <property type="entry name" value="Znf_RING/FYVE/PHD"/>
</dbReference>
<evidence type="ECO:0000313" key="7">
    <source>
        <dbReference type="Proteomes" id="UP001174909"/>
    </source>
</evidence>
<dbReference type="PROSITE" id="PS50119">
    <property type="entry name" value="ZF_BBOX"/>
    <property type="match status" value="1"/>
</dbReference>
<feature type="compositionally biased region" description="Low complexity" evidence="4">
    <location>
        <begin position="413"/>
        <end position="424"/>
    </location>
</feature>
<organism evidence="6 7">
    <name type="scientific">Geodia barretti</name>
    <name type="common">Barrett's horny sponge</name>
    <dbReference type="NCBI Taxonomy" id="519541"/>
    <lineage>
        <taxon>Eukaryota</taxon>
        <taxon>Metazoa</taxon>
        <taxon>Porifera</taxon>
        <taxon>Demospongiae</taxon>
        <taxon>Heteroscleromorpha</taxon>
        <taxon>Tetractinellida</taxon>
        <taxon>Astrophorina</taxon>
        <taxon>Geodiidae</taxon>
        <taxon>Geodia</taxon>
    </lineage>
</organism>